<evidence type="ECO:0000313" key="4">
    <source>
        <dbReference type="EnsemblFungi" id="PTTG_00406-t43_1-p1"/>
    </source>
</evidence>
<evidence type="ECO:0000313" key="3">
    <source>
        <dbReference type="EMBL" id="OAV88113.1"/>
    </source>
</evidence>
<evidence type="ECO:0000256" key="1">
    <source>
        <dbReference type="SAM" id="MobiDB-lite"/>
    </source>
</evidence>
<keyword evidence="5" id="KW-1185">Reference proteome</keyword>
<dbReference type="AlphaFoldDB" id="A0A180G895"/>
<feature type="compositionally biased region" description="Low complexity" evidence="1">
    <location>
        <begin position="15"/>
        <end position="26"/>
    </location>
</feature>
<reference evidence="4" key="4">
    <citation type="submission" date="2025-05" db="UniProtKB">
        <authorList>
            <consortium name="EnsemblFungi"/>
        </authorList>
    </citation>
    <scope>IDENTIFICATION</scope>
    <source>
        <strain evidence="4">isolate 1-1 / race 1 (BBBD)</strain>
    </source>
</reference>
<feature type="transmembrane region" description="Helical" evidence="2">
    <location>
        <begin position="312"/>
        <end position="330"/>
    </location>
</feature>
<reference evidence="4 5" key="3">
    <citation type="journal article" date="2017" name="G3 (Bethesda)">
        <title>Comparative analysis highlights variable genome content of wheat rusts and divergence of the mating loci.</title>
        <authorList>
            <person name="Cuomo C.A."/>
            <person name="Bakkeren G."/>
            <person name="Khalil H.B."/>
            <person name="Panwar V."/>
            <person name="Joly D."/>
            <person name="Linning R."/>
            <person name="Sakthikumar S."/>
            <person name="Song X."/>
            <person name="Adiconis X."/>
            <person name="Fan L."/>
            <person name="Goldberg J.M."/>
            <person name="Levin J.Z."/>
            <person name="Young S."/>
            <person name="Zeng Q."/>
            <person name="Anikster Y."/>
            <person name="Bruce M."/>
            <person name="Wang M."/>
            <person name="Yin C."/>
            <person name="McCallum B."/>
            <person name="Szabo L.J."/>
            <person name="Hulbert S."/>
            <person name="Chen X."/>
            <person name="Fellers J.P."/>
        </authorList>
    </citation>
    <scope>NUCLEOTIDE SEQUENCE</scope>
    <source>
        <strain evidence="4">isolate 1-1 / race 1 (BBBD)</strain>
        <strain evidence="5">Isolate 1-1 / race 1 (BBBD)</strain>
    </source>
</reference>
<feature type="region of interest" description="Disordered" evidence="1">
    <location>
        <begin position="1"/>
        <end position="75"/>
    </location>
</feature>
<gene>
    <name evidence="3" type="ORF">PTTG_00406</name>
</gene>
<proteinExistence type="predicted"/>
<feature type="compositionally biased region" description="Polar residues" evidence="1">
    <location>
        <begin position="37"/>
        <end position="65"/>
    </location>
</feature>
<accession>A0A180G895</accession>
<keyword evidence="2" id="KW-0472">Membrane</keyword>
<dbReference type="Proteomes" id="UP000005240">
    <property type="component" value="Unassembled WGS sequence"/>
</dbReference>
<dbReference type="OrthoDB" id="2507659at2759"/>
<keyword evidence="2" id="KW-0812">Transmembrane</keyword>
<protein>
    <submittedName>
        <fullName evidence="3 4">Uncharacterized protein</fullName>
    </submittedName>
</protein>
<reference evidence="3" key="1">
    <citation type="submission" date="2009-11" db="EMBL/GenBank/DDBJ databases">
        <authorList>
            <consortium name="The Broad Institute Genome Sequencing Platform"/>
            <person name="Ward D."/>
            <person name="Feldgarden M."/>
            <person name="Earl A."/>
            <person name="Young S.K."/>
            <person name="Zeng Q."/>
            <person name="Koehrsen M."/>
            <person name="Alvarado L."/>
            <person name="Berlin A."/>
            <person name="Bochicchio J."/>
            <person name="Borenstein D."/>
            <person name="Chapman S.B."/>
            <person name="Chen Z."/>
            <person name="Engels R."/>
            <person name="Freedman E."/>
            <person name="Gellesch M."/>
            <person name="Goldberg J."/>
            <person name="Griggs A."/>
            <person name="Gujja S."/>
            <person name="Heilman E."/>
            <person name="Heiman D."/>
            <person name="Hepburn T."/>
            <person name="Howarth C."/>
            <person name="Jen D."/>
            <person name="Larson L."/>
            <person name="Lewis B."/>
            <person name="Mehta T."/>
            <person name="Park D."/>
            <person name="Pearson M."/>
            <person name="Roberts A."/>
            <person name="Saif S."/>
            <person name="Shea T."/>
            <person name="Shenoy N."/>
            <person name="Sisk P."/>
            <person name="Stolte C."/>
            <person name="Sykes S."/>
            <person name="Thomson T."/>
            <person name="Walk T."/>
            <person name="White J."/>
            <person name="Yandava C."/>
            <person name="Izard J."/>
            <person name="Baranova O.V."/>
            <person name="Blanton J.M."/>
            <person name="Tanner A.C."/>
            <person name="Dewhirst F.E."/>
            <person name="Haas B."/>
            <person name="Nusbaum C."/>
            <person name="Birren B."/>
        </authorList>
    </citation>
    <scope>NUCLEOTIDE SEQUENCE [LARGE SCALE GENOMIC DNA]</scope>
    <source>
        <strain evidence="3">1-1 BBBD Race 1</strain>
    </source>
</reference>
<dbReference type="EnsemblFungi" id="PTTG_00406-t43_1">
    <property type="protein sequence ID" value="PTTG_00406-t43_1-p1"/>
    <property type="gene ID" value="PTTG_00406"/>
</dbReference>
<keyword evidence="2" id="KW-1133">Transmembrane helix</keyword>
<organism evidence="3">
    <name type="scientific">Puccinia triticina (isolate 1-1 / race 1 (BBBD))</name>
    <name type="common">Brown leaf rust fungus</name>
    <dbReference type="NCBI Taxonomy" id="630390"/>
    <lineage>
        <taxon>Eukaryota</taxon>
        <taxon>Fungi</taxon>
        <taxon>Dikarya</taxon>
        <taxon>Basidiomycota</taxon>
        <taxon>Pucciniomycotina</taxon>
        <taxon>Pucciniomycetes</taxon>
        <taxon>Pucciniales</taxon>
        <taxon>Pucciniaceae</taxon>
        <taxon>Puccinia</taxon>
    </lineage>
</organism>
<sequence length="331" mass="36655">MNSLKRRQLGSSDISSRNSSTEPSTSQFDERSDKSKPSASNSDADTHTPNSDAETIGSTGTVKANTKTKRAQKQELKEKLKALSKLDPKILPSELEAVHRCIQLTRVPSWMTRVKSVVGFPGSNSLKAAEWLVLYSVYFSLTLIPIWKASSGNPNREALLNSTVELINLTNFLTSRTVDPDDLDWFSKTMINYRTVLAEGWKGQATCKPNLHISQHYPEHITRFGPPASTASWAHERLNGTLGKISTNNRTELEDDDIGKDPYKTFPRLNCKLVYSSLVSSIVIEDNMVVSHAALLTNPPGTFGIFRETCSVVGLASVVSLFLFLCLLYID</sequence>
<dbReference type="EMBL" id="ADAS02000213">
    <property type="protein sequence ID" value="OAV88113.1"/>
    <property type="molecule type" value="Genomic_DNA"/>
</dbReference>
<reference evidence="3" key="2">
    <citation type="submission" date="2016-05" db="EMBL/GenBank/DDBJ databases">
        <title>Comparative analysis highlights variable genome content of wheat rusts and divergence of the mating loci.</title>
        <authorList>
            <person name="Cuomo C.A."/>
            <person name="Bakkeren G."/>
            <person name="Szabo L."/>
            <person name="Khalil H."/>
            <person name="Joly D."/>
            <person name="Goldberg J."/>
            <person name="Young S."/>
            <person name="Zeng Q."/>
            <person name="Fellers J."/>
        </authorList>
    </citation>
    <scope>NUCLEOTIDE SEQUENCE [LARGE SCALE GENOMIC DNA]</scope>
    <source>
        <strain evidence="3">1-1 BBBD Race 1</strain>
    </source>
</reference>
<evidence type="ECO:0000313" key="5">
    <source>
        <dbReference type="Proteomes" id="UP000005240"/>
    </source>
</evidence>
<evidence type="ECO:0000256" key="2">
    <source>
        <dbReference type="SAM" id="Phobius"/>
    </source>
</evidence>
<name>A0A180G895_PUCT1</name>